<organism evidence="7 8">
    <name type="scientific">Sphaeramia orbicularis</name>
    <name type="common">orbiculate cardinalfish</name>
    <dbReference type="NCBI Taxonomy" id="375764"/>
    <lineage>
        <taxon>Eukaryota</taxon>
        <taxon>Metazoa</taxon>
        <taxon>Chordata</taxon>
        <taxon>Craniata</taxon>
        <taxon>Vertebrata</taxon>
        <taxon>Euteleostomi</taxon>
        <taxon>Actinopterygii</taxon>
        <taxon>Neopterygii</taxon>
        <taxon>Teleostei</taxon>
        <taxon>Neoteleostei</taxon>
        <taxon>Acanthomorphata</taxon>
        <taxon>Gobiaria</taxon>
        <taxon>Kurtiformes</taxon>
        <taxon>Apogonoidei</taxon>
        <taxon>Apogonidae</taxon>
        <taxon>Apogoninae</taxon>
        <taxon>Sphaeramia</taxon>
    </lineage>
</organism>
<dbReference type="RefSeq" id="XP_030013716.1">
    <property type="nucleotide sequence ID" value="XM_030157856.1"/>
</dbReference>
<feature type="transmembrane region" description="Helical" evidence="5">
    <location>
        <begin position="151"/>
        <end position="175"/>
    </location>
</feature>
<dbReference type="PRINTS" id="PR02001">
    <property type="entry name" value="GCR1CAMPR"/>
</dbReference>
<dbReference type="CDD" id="cd00637">
    <property type="entry name" value="7tm_classA_rhodopsin-like"/>
    <property type="match status" value="1"/>
</dbReference>
<dbReference type="OrthoDB" id="10070607at2759"/>
<keyword evidence="2 5" id="KW-0812">Transmembrane</keyword>
<evidence type="ECO:0000256" key="1">
    <source>
        <dbReference type="ARBA" id="ARBA00004141"/>
    </source>
</evidence>
<dbReference type="GO" id="GO:0004930">
    <property type="term" value="F:G protein-coupled receptor activity"/>
    <property type="evidence" value="ECO:0007669"/>
    <property type="project" value="TreeGrafter"/>
</dbReference>
<dbReference type="PANTHER" id="PTHR23112">
    <property type="entry name" value="G PROTEIN-COUPLED RECEPTOR 157-RELATED"/>
    <property type="match status" value="1"/>
</dbReference>
<keyword evidence="3 5" id="KW-1133">Transmembrane helix</keyword>
<dbReference type="SUPFAM" id="SSF81321">
    <property type="entry name" value="Family A G protein-coupled receptor-like"/>
    <property type="match status" value="1"/>
</dbReference>
<dbReference type="AlphaFoldDB" id="A0A673A9W5"/>
<evidence type="ECO:0000256" key="2">
    <source>
        <dbReference type="ARBA" id="ARBA00022692"/>
    </source>
</evidence>
<accession>A0A673A9W5</accession>
<dbReference type="CTD" id="89894"/>
<sequence>MMLDAETPQDIFTNNSETNTTRAQDWTDVYEAVRWIQLIMALLSVLGSGSIIVCVMLQRLSRTPELQPLFLLSVSDLLLALCWLIGAALYSERCNILNTLCYHLHIIEEILYMASFFYTLNYVWNLFTCIREKYITCMTGYPGRFSNRVSTAGKITALLSCLFPVLLMTPVFAVADISRCQANFSEPYRCLLMHTGAVFSVSHHHRQVGPCSAIRTYCISIFLTSFLLTLIGIMVLMGKARRIYRRVVSCNGYLGNQQRASFRVMDWRMILYPVIFIFCWGPAVVLAVLLLVAPSGSHGKIGVTLYILQALTSASQGFLNCLVYGWTRGSLRGVSRTVLCRDTDTQTPLLRSQKTRGYQSTRTTG</sequence>
<keyword evidence="8" id="KW-1185">Reference proteome</keyword>
<dbReference type="InterPro" id="IPR022343">
    <property type="entry name" value="GCR1-cAMP_receptor"/>
</dbReference>
<keyword evidence="4 5" id="KW-0472">Membrane</keyword>
<feature type="transmembrane region" description="Helical" evidence="5">
    <location>
        <begin position="214"/>
        <end position="236"/>
    </location>
</feature>
<evidence type="ECO:0000256" key="5">
    <source>
        <dbReference type="SAM" id="Phobius"/>
    </source>
</evidence>
<evidence type="ECO:0000259" key="6">
    <source>
        <dbReference type="PROSITE" id="PS50262"/>
    </source>
</evidence>
<feature type="domain" description="G-protein coupled receptors family 1 profile" evidence="6">
    <location>
        <begin position="47"/>
        <end position="324"/>
    </location>
</feature>
<gene>
    <name evidence="7" type="primary">tmem116</name>
</gene>
<dbReference type="Proteomes" id="UP000472271">
    <property type="component" value="Chromosome 16"/>
</dbReference>
<dbReference type="FunCoup" id="A0A673A9W5">
    <property type="interactions" value="529"/>
</dbReference>
<feature type="transmembrane region" description="Helical" evidence="5">
    <location>
        <begin position="269"/>
        <end position="293"/>
    </location>
</feature>
<dbReference type="PANTHER" id="PTHR23112:SF0">
    <property type="entry name" value="TRANSMEMBRANE PROTEIN 116"/>
    <property type="match status" value="1"/>
</dbReference>
<feature type="transmembrane region" description="Helical" evidence="5">
    <location>
        <begin position="35"/>
        <end position="57"/>
    </location>
</feature>
<reference evidence="7" key="2">
    <citation type="submission" date="2025-08" db="UniProtKB">
        <authorList>
            <consortium name="Ensembl"/>
        </authorList>
    </citation>
    <scope>IDENTIFICATION</scope>
</reference>
<dbReference type="InterPro" id="IPR017452">
    <property type="entry name" value="GPCR_Rhodpsn_7TM"/>
</dbReference>
<feature type="transmembrane region" description="Helical" evidence="5">
    <location>
        <begin position="305"/>
        <end position="326"/>
    </location>
</feature>
<comment type="subcellular location">
    <subcellularLocation>
        <location evidence="1">Membrane</location>
        <topology evidence="1">Multi-pass membrane protein</topology>
    </subcellularLocation>
</comment>
<evidence type="ECO:0000313" key="7">
    <source>
        <dbReference type="Ensembl" id="ENSSORP00005026350.1"/>
    </source>
</evidence>
<dbReference type="PROSITE" id="PS50262">
    <property type="entry name" value="G_PROTEIN_RECEP_F1_2"/>
    <property type="match status" value="1"/>
</dbReference>
<evidence type="ECO:0000256" key="3">
    <source>
        <dbReference type="ARBA" id="ARBA00022989"/>
    </source>
</evidence>
<feature type="transmembrane region" description="Helical" evidence="5">
    <location>
        <begin position="110"/>
        <end position="130"/>
    </location>
</feature>
<reference evidence="7" key="3">
    <citation type="submission" date="2025-09" db="UniProtKB">
        <authorList>
            <consortium name="Ensembl"/>
        </authorList>
    </citation>
    <scope>IDENTIFICATION</scope>
</reference>
<dbReference type="GeneID" id="115435440"/>
<name>A0A673A9W5_9TELE</name>
<dbReference type="GO" id="GO:0005886">
    <property type="term" value="C:plasma membrane"/>
    <property type="evidence" value="ECO:0007669"/>
    <property type="project" value="TreeGrafter"/>
</dbReference>
<dbReference type="InParanoid" id="A0A673A9W5"/>
<evidence type="ECO:0000256" key="4">
    <source>
        <dbReference type="ARBA" id="ARBA00023136"/>
    </source>
</evidence>
<dbReference type="Ensembl" id="ENSSORT00005027124.1">
    <property type="protein sequence ID" value="ENSSORP00005026350.1"/>
    <property type="gene ID" value="ENSSORG00005012638.1"/>
</dbReference>
<protein>
    <recommendedName>
        <fullName evidence="6">G-protein coupled receptors family 1 profile domain-containing protein</fullName>
    </recommendedName>
</protein>
<feature type="transmembrane region" description="Helical" evidence="5">
    <location>
        <begin position="69"/>
        <end position="90"/>
    </location>
</feature>
<reference evidence="7" key="1">
    <citation type="submission" date="2019-06" db="EMBL/GenBank/DDBJ databases">
        <authorList>
            <consortium name="Wellcome Sanger Institute Data Sharing"/>
        </authorList>
    </citation>
    <scope>NUCLEOTIDE SEQUENCE [LARGE SCALE GENOMIC DNA]</scope>
</reference>
<proteinExistence type="predicted"/>
<evidence type="ECO:0000313" key="8">
    <source>
        <dbReference type="Proteomes" id="UP000472271"/>
    </source>
</evidence>
<dbReference type="GO" id="GO:0007189">
    <property type="term" value="P:adenylate cyclase-activating G protein-coupled receptor signaling pathway"/>
    <property type="evidence" value="ECO:0007669"/>
    <property type="project" value="TreeGrafter"/>
</dbReference>
<dbReference type="Gene3D" id="1.20.1070.10">
    <property type="entry name" value="Rhodopsin 7-helix transmembrane proteins"/>
    <property type="match status" value="1"/>
</dbReference>